<dbReference type="PANTHER" id="PTHR34213">
    <property type="entry name" value="NUCLEAR TRANSPORT FACTOR 2 (NTF2) FAMILY PROTEIN"/>
    <property type="match status" value="1"/>
</dbReference>
<dbReference type="STRING" id="2711.A0A067DN86"/>
<dbReference type="AlphaFoldDB" id="A0A067DN86"/>
<evidence type="ECO:0000313" key="2">
    <source>
        <dbReference type="Proteomes" id="UP000027120"/>
    </source>
</evidence>
<dbReference type="EMBL" id="KK785411">
    <property type="protein sequence ID" value="KDO43035.1"/>
    <property type="molecule type" value="Genomic_DNA"/>
</dbReference>
<name>A0A067DN86_CITSI</name>
<evidence type="ECO:0000313" key="1">
    <source>
        <dbReference type="EMBL" id="KDO43035.1"/>
    </source>
</evidence>
<accession>A0A067DN86</accession>
<protein>
    <submittedName>
        <fullName evidence="1">Uncharacterized protein</fullName>
    </submittedName>
</protein>
<sequence>MKPCICSFSSRLLPLSHTSQHHLIHQTRLVAKKMQESPSPLMEKVNHTHSKDNKEEQMDQIRERCGKEACELTSSKRISDDIMPHILNLYGSCATSHDFEIYAPHASFEDPLMCAHGVKQIKSAFYAISKVIILVLFHKSTLCCDHFKLTGRINFLELFRMIFRYISSNMCMNRKETMT</sequence>
<proteinExistence type="predicted"/>
<reference evidence="1 2" key="1">
    <citation type="submission" date="2014-04" db="EMBL/GenBank/DDBJ databases">
        <authorList>
            <consortium name="International Citrus Genome Consortium"/>
            <person name="Gmitter F."/>
            <person name="Chen C."/>
            <person name="Farmerie W."/>
            <person name="Harkins T."/>
            <person name="Desany B."/>
            <person name="Mohiuddin M."/>
            <person name="Kodira C."/>
            <person name="Borodovsky M."/>
            <person name="Lomsadze A."/>
            <person name="Burns P."/>
            <person name="Jenkins J."/>
            <person name="Prochnik S."/>
            <person name="Shu S."/>
            <person name="Chapman J."/>
            <person name="Pitluck S."/>
            <person name="Schmutz J."/>
            <person name="Rokhsar D."/>
        </authorList>
    </citation>
    <scope>NUCLEOTIDE SEQUENCE</scope>
</reference>
<keyword evidence="2" id="KW-1185">Reference proteome</keyword>
<gene>
    <name evidence="1" type="ORF">CISIN_1g030316mg</name>
</gene>
<dbReference type="Proteomes" id="UP000027120">
    <property type="component" value="Unassembled WGS sequence"/>
</dbReference>
<organism evidence="1 2">
    <name type="scientific">Citrus sinensis</name>
    <name type="common">Sweet orange</name>
    <name type="synonym">Citrus aurantium var. sinensis</name>
    <dbReference type="NCBI Taxonomy" id="2711"/>
    <lineage>
        <taxon>Eukaryota</taxon>
        <taxon>Viridiplantae</taxon>
        <taxon>Streptophyta</taxon>
        <taxon>Embryophyta</taxon>
        <taxon>Tracheophyta</taxon>
        <taxon>Spermatophyta</taxon>
        <taxon>Magnoliopsida</taxon>
        <taxon>eudicotyledons</taxon>
        <taxon>Gunneridae</taxon>
        <taxon>Pentapetalae</taxon>
        <taxon>rosids</taxon>
        <taxon>malvids</taxon>
        <taxon>Sapindales</taxon>
        <taxon>Rutaceae</taxon>
        <taxon>Aurantioideae</taxon>
        <taxon>Citrus</taxon>
    </lineage>
</organism>
<dbReference type="PANTHER" id="PTHR34213:SF2">
    <property type="entry name" value="NUCLEAR TRANSPORT FACTOR 2 (NTF2) FAMILY PROTEIN"/>
    <property type="match status" value="1"/>
</dbReference>